<organism evidence="1 2">
    <name type="scientific">Streptomyces vastus</name>
    <dbReference type="NCBI Taxonomy" id="285451"/>
    <lineage>
        <taxon>Bacteria</taxon>
        <taxon>Bacillati</taxon>
        <taxon>Actinomycetota</taxon>
        <taxon>Actinomycetes</taxon>
        <taxon>Kitasatosporales</taxon>
        <taxon>Streptomycetaceae</taxon>
        <taxon>Streptomyces</taxon>
    </lineage>
</organism>
<evidence type="ECO:0000313" key="1">
    <source>
        <dbReference type="EMBL" id="GAA2622861.1"/>
    </source>
</evidence>
<keyword evidence="2" id="KW-1185">Reference proteome</keyword>
<gene>
    <name evidence="1" type="ORF">GCM10010307_07710</name>
</gene>
<dbReference type="EMBL" id="BAAASJ010000009">
    <property type="protein sequence ID" value="GAA2622861.1"/>
    <property type="molecule type" value="Genomic_DNA"/>
</dbReference>
<protein>
    <submittedName>
        <fullName evidence="1">Uncharacterized protein</fullName>
    </submittedName>
</protein>
<name>A0ABN3QCI4_9ACTN</name>
<reference evidence="1 2" key="1">
    <citation type="journal article" date="2019" name="Int. J. Syst. Evol. Microbiol.">
        <title>The Global Catalogue of Microorganisms (GCM) 10K type strain sequencing project: providing services to taxonomists for standard genome sequencing and annotation.</title>
        <authorList>
            <consortium name="The Broad Institute Genomics Platform"/>
            <consortium name="The Broad Institute Genome Sequencing Center for Infectious Disease"/>
            <person name="Wu L."/>
            <person name="Ma J."/>
        </authorList>
    </citation>
    <scope>NUCLEOTIDE SEQUENCE [LARGE SCALE GENOMIC DNA]</scope>
    <source>
        <strain evidence="1 2">JCM 4524</strain>
    </source>
</reference>
<accession>A0ABN3QCI4</accession>
<dbReference type="Proteomes" id="UP001500151">
    <property type="component" value="Unassembled WGS sequence"/>
</dbReference>
<evidence type="ECO:0000313" key="2">
    <source>
        <dbReference type="Proteomes" id="UP001500151"/>
    </source>
</evidence>
<proteinExistence type="predicted"/>
<comment type="caution">
    <text evidence="1">The sequence shown here is derived from an EMBL/GenBank/DDBJ whole genome shotgun (WGS) entry which is preliminary data.</text>
</comment>
<sequence>MEAVVGGECGVGVVGGDGLFEVTVGLAHVLKVLPGHDRHSCLDGQLVEGAQDGEGFLDVTAVESGDAGVDAGFGFDQADVGEPGERLAHWGAAEAEALGEFTALPGDKEVPR</sequence>